<dbReference type="InterPro" id="IPR009057">
    <property type="entry name" value="Homeodomain-like_sf"/>
</dbReference>
<dbReference type="Pfam" id="PF16495">
    <property type="entry name" value="SWIRM-assoc_1"/>
    <property type="match status" value="1"/>
</dbReference>
<dbReference type="InterPro" id="IPR036236">
    <property type="entry name" value="Znf_C2H2_sf"/>
</dbReference>
<evidence type="ECO:0000256" key="13">
    <source>
        <dbReference type="SAM" id="MobiDB-lite"/>
    </source>
</evidence>
<evidence type="ECO:0000256" key="1">
    <source>
        <dbReference type="ARBA" id="ARBA00004123"/>
    </source>
</evidence>
<dbReference type="Pfam" id="PF04433">
    <property type="entry name" value="SWIRM"/>
    <property type="match status" value="1"/>
</dbReference>
<feature type="compositionally biased region" description="Basic and acidic residues" evidence="13">
    <location>
        <begin position="583"/>
        <end position="593"/>
    </location>
</feature>
<evidence type="ECO:0000313" key="19">
    <source>
        <dbReference type="Proteomes" id="UP000663869"/>
    </source>
</evidence>
<feature type="region of interest" description="Disordered" evidence="13">
    <location>
        <begin position="453"/>
        <end position="488"/>
    </location>
</feature>
<dbReference type="PANTHER" id="PTHR15381:SF1">
    <property type="entry name" value="CHONDROITIN SULFATE PROTEOGLYCAN 5"/>
    <property type="match status" value="1"/>
</dbReference>
<feature type="region of interest" description="Disordered" evidence="13">
    <location>
        <begin position="394"/>
        <end position="432"/>
    </location>
</feature>
<evidence type="ECO:0000256" key="6">
    <source>
        <dbReference type="ARBA" id="ARBA00022853"/>
    </source>
</evidence>
<evidence type="ECO:0000256" key="3">
    <source>
        <dbReference type="ARBA" id="ARBA00022737"/>
    </source>
</evidence>
<keyword evidence="12" id="KW-0175">Coiled coil</keyword>
<evidence type="ECO:0000256" key="5">
    <source>
        <dbReference type="ARBA" id="ARBA00022833"/>
    </source>
</evidence>
<evidence type="ECO:0000256" key="4">
    <source>
        <dbReference type="ARBA" id="ARBA00022771"/>
    </source>
</evidence>
<evidence type="ECO:0000259" key="15">
    <source>
        <dbReference type="PROSITE" id="PS50157"/>
    </source>
</evidence>
<feature type="coiled-coil region" evidence="12">
    <location>
        <begin position="243"/>
        <end position="270"/>
    </location>
</feature>
<dbReference type="PROSITE" id="PS00028">
    <property type="entry name" value="ZINC_FINGER_C2H2_1"/>
    <property type="match status" value="1"/>
</dbReference>
<feature type="domain" description="C2H2-type" evidence="15">
    <location>
        <begin position="751"/>
        <end position="778"/>
    </location>
</feature>
<dbReference type="SMART" id="SM00355">
    <property type="entry name" value="ZnF_C2H2"/>
    <property type="match status" value="2"/>
</dbReference>
<feature type="region of interest" description="Disordered" evidence="13">
    <location>
        <begin position="582"/>
        <end position="640"/>
    </location>
</feature>
<keyword evidence="3" id="KW-0677">Repeat</keyword>
<keyword evidence="6" id="KW-0156">Chromatin regulator</keyword>
<feature type="compositionally biased region" description="Polar residues" evidence="13">
    <location>
        <begin position="459"/>
        <end position="478"/>
    </location>
</feature>
<feature type="region of interest" description="Disordered" evidence="13">
    <location>
        <begin position="682"/>
        <end position="702"/>
    </location>
</feature>
<feature type="compositionally biased region" description="Basic residues" evidence="13">
    <location>
        <begin position="17"/>
        <end position="31"/>
    </location>
</feature>
<evidence type="ECO:0000256" key="8">
    <source>
        <dbReference type="ARBA" id="ARBA00023163"/>
    </source>
</evidence>
<evidence type="ECO:0000256" key="12">
    <source>
        <dbReference type="SAM" id="Coils"/>
    </source>
</evidence>
<dbReference type="InterPro" id="IPR007526">
    <property type="entry name" value="SWIRM"/>
</dbReference>
<proteinExistence type="inferred from homology"/>
<keyword evidence="9" id="KW-0539">Nucleus</keyword>
<dbReference type="AlphaFoldDB" id="A0A818QDV9"/>
<keyword evidence="7" id="KW-0805">Transcription regulation</keyword>
<feature type="domain" description="SANT" evidence="17">
    <location>
        <begin position="285"/>
        <end position="336"/>
    </location>
</feature>
<feature type="region of interest" description="Disordered" evidence="13">
    <location>
        <begin position="791"/>
        <end position="815"/>
    </location>
</feature>
<dbReference type="InterPro" id="IPR036388">
    <property type="entry name" value="WH-like_DNA-bd_sf"/>
</dbReference>
<dbReference type="SMART" id="SM00717">
    <property type="entry name" value="SANT"/>
    <property type="match status" value="1"/>
</dbReference>
<dbReference type="InterPro" id="IPR001005">
    <property type="entry name" value="SANT/Myb"/>
</dbReference>
<dbReference type="GO" id="GO:0016514">
    <property type="term" value="C:SWI/SNF complex"/>
    <property type="evidence" value="ECO:0007669"/>
    <property type="project" value="UniProtKB-ARBA"/>
</dbReference>
<organism evidence="18 19">
    <name type="scientific">Rotaria socialis</name>
    <dbReference type="NCBI Taxonomy" id="392032"/>
    <lineage>
        <taxon>Eukaryota</taxon>
        <taxon>Metazoa</taxon>
        <taxon>Spiralia</taxon>
        <taxon>Gnathifera</taxon>
        <taxon>Rotifera</taxon>
        <taxon>Eurotatoria</taxon>
        <taxon>Bdelloidea</taxon>
        <taxon>Philodinida</taxon>
        <taxon>Philodinidae</taxon>
        <taxon>Rotaria</taxon>
    </lineage>
</organism>
<dbReference type="PROSITE" id="PS51293">
    <property type="entry name" value="SANT"/>
    <property type="match status" value="1"/>
</dbReference>
<feature type="domain" description="C2H2-type" evidence="15">
    <location>
        <begin position="779"/>
        <end position="807"/>
    </location>
</feature>
<dbReference type="EMBL" id="CAJNYU010003104">
    <property type="protein sequence ID" value="CAF3637058.1"/>
    <property type="molecule type" value="Genomic_DNA"/>
</dbReference>
<evidence type="ECO:0000256" key="7">
    <source>
        <dbReference type="ARBA" id="ARBA00023015"/>
    </source>
</evidence>
<dbReference type="Pfam" id="PF00096">
    <property type="entry name" value="zf-C2H2"/>
    <property type="match status" value="2"/>
</dbReference>
<gene>
    <name evidence="18" type="ORF">FME351_LOCUS23753</name>
</gene>
<evidence type="ECO:0000256" key="2">
    <source>
        <dbReference type="ARBA" id="ARBA00022723"/>
    </source>
</evidence>
<comment type="similarity">
    <text evidence="10">Belongs to the SMARCC family.</text>
</comment>
<dbReference type="GO" id="GO:0006325">
    <property type="term" value="P:chromatin organization"/>
    <property type="evidence" value="ECO:0007669"/>
    <property type="project" value="UniProtKB-KW"/>
</dbReference>
<dbReference type="Gene3D" id="1.10.10.10">
    <property type="entry name" value="Winged helix-like DNA-binding domain superfamily/Winged helix DNA-binding domain"/>
    <property type="match status" value="1"/>
</dbReference>
<dbReference type="PROSITE" id="PS50934">
    <property type="entry name" value="SWIRM"/>
    <property type="match status" value="1"/>
</dbReference>
<comment type="caution">
    <text evidence="18">The sequence shown here is derived from an EMBL/GenBank/DDBJ whole genome shotgun (WGS) entry which is preliminary data.</text>
</comment>
<dbReference type="PROSITE" id="PS50090">
    <property type="entry name" value="MYB_LIKE"/>
    <property type="match status" value="1"/>
</dbReference>
<dbReference type="Pfam" id="PF16498">
    <property type="entry name" value="SWIRM-assoc_3"/>
    <property type="match status" value="1"/>
</dbReference>
<feature type="compositionally biased region" description="Polar residues" evidence="13">
    <location>
        <begin position="414"/>
        <end position="427"/>
    </location>
</feature>
<feature type="domain" description="Myb-like" evidence="14">
    <location>
        <begin position="282"/>
        <end position="332"/>
    </location>
</feature>
<dbReference type="FunFam" id="3.30.160.60:FF:000145">
    <property type="entry name" value="Zinc finger protein 574"/>
    <property type="match status" value="1"/>
</dbReference>
<dbReference type="FunFam" id="1.10.10.10:FF:000020">
    <property type="entry name" value="SWI/SNF complex subunit SMARCC2 isoform c"/>
    <property type="match status" value="1"/>
</dbReference>
<dbReference type="InterPro" id="IPR032448">
    <property type="entry name" value="SWIRM-assoc"/>
</dbReference>
<dbReference type="Gene3D" id="3.30.160.60">
    <property type="entry name" value="Classic Zinc Finger"/>
    <property type="match status" value="2"/>
</dbReference>
<feature type="compositionally biased region" description="Low complexity" evidence="13">
    <location>
        <begin position="689"/>
        <end position="702"/>
    </location>
</feature>
<evidence type="ECO:0000259" key="14">
    <source>
        <dbReference type="PROSITE" id="PS50090"/>
    </source>
</evidence>
<evidence type="ECO:0000259" key="16">
    <source>
        <dbReference type="PROSITE" id="PS50934"/>
    </source>
</evidence>
<dbReference type="Gene3D" id="1.10.10.60">
    <property type="entry name" value="Homeodomain-like"/>
    <property type="match status" value="1"/>
</dbReference>
<feature type="compositionally biased region" description="Polar residues" evidence="13">
    <location>
        <begin position="791"/>
        <end position="802"/>
    </location>
</feature>
<evidence type="ECO:0000259" key="17">
    <source>
        <dbReference type="PROSITE" id="PS51293"/>
    </source>
</evidence>
<dbReference type="SUPFAM" id="SSF57667">
    <property type="entry name" value="beta-beta-alpha zinc fingers"/>
    <property type="match status" value="1"/>
</dbReference>
<evidence type="ECO:0000256" key="11">
    <source>
        <dbReference type="PROSITE-ProRule" id="PRU00042"/>
    </source>
</evidence>
<dbReference type="FunFam" id="3.30.160.60:FF:000013">
    <property type="entry name" value="Putative zinc finger E-box-binding homeobox 2"/>
    <property type="match status" value="1"/>
</dbReference>
<keyword evidence="2" id="KW-0479">Metal-binding</keyword>
<feature type="compositionally biased region" description="Polar residues" evidence="13">
    <location>
        <begin position="7"/>
        <end position="16"/>
    </location>
</feature>
<dbReference type="PROSITE" id="PS50157">
    <property type="entry name" value="ZINC_FINGER_C2H2_2"/>
    <property type="match status" value="2"/>
</dbReference>
<evidence type="ECO:0000256" key="10">
    <source>
        <dbReference type="ARBA" id="ARBA00049655"/>
    </source>
</evidence>
<dbReference type="Pfam" id="PF00249">
    <property type="entry name" value="Myb_DNA-binding"/>
    <property type="match status" value="1"/>
</dbReference>
<dbReference type="GO" id="GO:0008270">
    <property type="term" value="F:zinc ion binding"/>
    <property type="evidence" value="ECO:0007669"/>
    <property type="project" value="UniProtKB-KW"/>
</dbReference>
<feature type="region of interest" description="Disordered" evidence="13">
    <location>
        <begin position="727"/>
        <end position="749"/>
    </location>
</feature>
<keyword evidence="5" id="KW-0862">Zinc</keyword>
<comment type="subcellular location">
    <subcellularLocation>
        <location evidence="1">Nucleus</location>
    </subcellularLocation>
</comment>
<reference evidence="18" key="1">
    <citation type="submission" date="2021-02" db="EMBL/GenBank/DDBJ databases">
        <authorList>
            <person name="Nowell W R."/>
        </authorList>
    </citation>
    <scope>NUCLEOTIDE SEQUENCE</scope>
</reference>
<evidence type="ECO:0000256" key="9">
    <source>
        <dbReference type="ARBA" id="ARBA00023242"/>
    </source>
</evidence>
<feature type="coiled-coil region" evidence="12">
    <location>
        <begin position="532"/>
        <end position="580"/>
    </location>
</feature>
<keyword evidence="8" id="KW-0804">Transcription</keyword>
<feature type="domain" description="SWIRM" evidence="16">
    <location>
        <begin position="118"/>
        <end position="215"/>
    </location>
</feature>
<sequence length="815" mass="91809">MLVPDRNPSTPVTSNSTKKRSTISKQRKSKKVRNDFDDNDLSKDGENSLSQSIFDDQSSSRTPLTGQKITDCQLPRGTVLTDLNDEGDDNIDDQQIQGDSYQIKKFHEPEACEQTHHIIIPSYSAWFDYNSINSIEKRALIEFFNSKNRSKTPEIYLAYRNFMIDTYRLNPNEYLSVTACRRNLAGDVCAIMRIHAFLEQWGLINYQVDADLRPTPMGPHSTSHFTLLGDTPAGLANKGIQRESVASKQIADLKQEAKREERDVESTLGLRTDQYNKKLNLNTKTKTKDWSDQEILLLLEGLEMYKDDWNKVCEHVGTRTQDECILKFLQLPIEDPYLEGNGSATGSLAYPTIPFSQSGNPVMSTVAFLASVVDPRVASAAAKAALEEFSKMHDDAAPTVTTEANKEIDEDSTSKPTELNSNNNEEPSQIKQEQIDIIDEKDTNEDQSKPIAHHENEEMQTNNDESLVSSASLSTAPKPTTQQDQQDPRKLLAAEINDRDIQAAAASALAAASVKAKYLASIEERKIKTLVAQVVEMQIKKLEIKLKHFEELESIMDREREMIELQRQQLLQERQQYQFEQIKTSEVKHRPLLNEKPSSSSSSPPPPPPPQVSSSSHIVNGNDTHLQSEESMDSQQSDASPAQILLRNEGSTLETSTASSLPNEKMLIGNAGIFSDNNSEVFDEQDECSMSPSSSSSPSFFYSRNQPSAYRTIGNSLKNFRQYRLNDTASGTAGNSSARRRHHSDEDKRPYQCSICSKRFKHKHHLKEHERLHSGEKPYTCDKCGKRFSHSGSYSQHINQRNKYCRPGEPNVDFD</sequence>
<keyword evidence="4 11" id="KW-0863">Zinc-finger</keyword>
<dbReference type="InterPro" id="IPR032451">
    <property type="entry name" value="SMARCC_C"/>
</dbReference>
<feature type="compositionally biased region" description="Polar residues" evidence="13">
    <location>
        <begin position="47"/>
        <end position="68"/>
    </location>
</feature>
<dbReference type="FunFam" id="1.10.10.60:FF:000014">
    <property type="entry name" value="SWI/SNF complex subunit SMARCC2 isoform C"/>
    <property type="match status" value="1"/>
</dbReference>
<feature type="region of interest" description="Disordered" evidence="13">
    <location>
        <begin position="1"/>
        <end position="68"/>
    </location>
</feature>
<dbReference type="InterPro" id="IPR017884">
    <property type="entry name" value="SANT_dom"/>
</dbReference>
<dbReference type="InterPro" id="IPR013087">
    <property type="entry name" value="Znf_C2H2_type"/>
</dbReference>
<dbReference type="SUPFAM" id="SSF46689">
    <property type="entry name" value="Homeodomain-like"/>
    <property type="match status" value="2"/>
</dbReference>
<name>A0A818QDV9_9BILA</name>
<evidence type="ECO:0000313" key="18">
    <source>
        <dbReference type="EMBL" id="CAF3637058.1"/>
    </source>
</evidence>
<dbReference type="GO" id="GO:0045202">
    <property type="term" value="C:synapse"/>
    <property type="evidence" value="ECO:0007669"/>
    <property type="project" value="TreeGrafter"/>
</dbReference>
<feature type="compositionally biased region" description="Basic and acidic residues" evidence="13">
    <location>
        <begin position="32"/>
        <end position="46"/>
    </location>
</feature>
<protein>
    <submittedName>
        <fullName evidence="18">Uncharacterized protein</fullName>
    </submittedName>
</protein>
<dbReference type="Proteomes" id="UP000663869">
    <property type="component" value="Unassembled WGS sequence"/>
</dbReference>
<dbReference type="GO" id="GO:0048858">
    <property type="term" value="P:cell projection morphogenesis"/>
    <property type="evidence" value="ECO:0007669"/>
    <property type="project" value="TreeGrafter"/>
</dbReference>
<dbReference type="GO" id="GO:0006355">
    <property type="term" value="P:regulation of DNA-templated transcription"/>
    <property type="evidence" value="ECO:0007669"/>
    <property type="project" value="UniProtKB-ARBA"/>
</dbReference>
<accession>A0A818QDV9</accession>
<feature type="compositionally biased region" description="Polar residues" evidence="13">
    <location>
        <begin position="727"/>
        <end position="737"/>
    </location>
</feature>
<dbReference type="PANTHER" id="PTHR15381">
    <property type="entry name" value="CHONDROITIN SULFATE PROTEOGLYCAN 5 -RELATED"/>
    <property type="match status" value="1"/>
</dbReference>